<dbReference type="Proteomes" id="UP000609323">
    <property type="component" value="Unassembled WGS sequence"/>
</dbReference>
<keyword evidence="3" id="KW-1185">Reference proteome</keyword>
<protein>
    <recommendedName>
        <fullName evidence="1">Glycerol uptake operon antiterminator regulatory protein</fullName>
    </recommendedName>
</protein>
<dbReference type="SUPFAM" id="SSF110391">
    <property type="entry name" value="GlpP-like"/>
    <property type="match status" value="1"/>
</dbReference>
<dbReference type="PANTHER" id="PTHR35787:SF1">
    <property type="entry name" value="GLYCEROL UPTAKE OPERON ANTITERMINATOR REGULATORY PROTEIN"/>
    <property type="match status" value="1"/>
</dbReference>
<accession>A0ABQ1FVX9</accession>
<keyword evidence="1" id="KW-0319">Glycerol metabolism</keyword>
<gene>
    <name evidence="2" type="primary">glpP</name>
    <name evidence="2" type="ORF">GCM10010917_16720</name>
</gene>
<dbReference type="RefSeq" id="WP_094095209.1">
    <property type="nucleotide sequence ID" value="NZ_BMHF01000004.1"/>
</dbReference>
<name>A0ABQ1FVX9_9BACL</name>
<dbReference type="EMBL" id="BMHF01000004">
    <property type="protein sequence ID" value="GGA32278.1"/>
    <property type="molecule type" value="Genomic_DNA"/>
</dbReference>
<keyword evidence="1" id="KW-0804">Transcription</keyword>
<keyword evidence="1" id="KW-0694">RNA-binding</keyword>
<dbReference type="InterPro" id="IPR006699">
    <property type="entry name" value="GlpP"/>
</dbReference>
<comment type="caution">
    <text evidence="2">The sequence shown here is derived from an EMBL/GenBank/DDBJ whole genome shotgun (WGS) entry which is preliminary data.</text>
</comment>
<dbReference type="Gene3D" id="3.20.20.70">
    <property type="entry name" value="Aldolase class I"/>
    <property type="match status" value="1"/>
</dbReference>
<dbReference type="PANTHER" id="PTHR35787">
    <property type="entry name" value="GLYCEROL UPTAKE OPERON ANTITERMINATOR REGULATORY PROTEIN"/>
    <property type="match status" value="1"/>
</dbReference>
<keyword evidence="1" id="KW-0805">Transcription regulation</keyword>
<evidence type="ECO:0000313" key="3">
    <source>
        <dbReference type="Proteomes" id="UP000609323"/>
    </source>
</evidence>
<dbReference type="InterPro" id="IPR013785">
    <property type="entry name" value="Aldolase_TIM"/>
</dbReference>
<dbReference type="PIRSF" id="PIRSF016897">
    <property type="entry name" value="GlpP"/>
    <property type="match status" value="1"/>
</dbReference>
<proteinExistence type="predicted"/>
<organism evidence="2 3">
    <name type="scientific">Paenibacillus physcomitrellae</name>
    <dbReference type="NCBI Taxonomy" id="1619311"/>
    <lineage>
        <taxon>Bacteria</taxon>
        <taxon>Bacillati</taxon>
        <taxon>Bacillota</taxon>
        <taxon>Bacilli</taxon>
        <taxon>Bacillales</taxon>
        <taxon>Paenibacillaceae</taxon>
        <taxon>Paenibacillus</taxon>
    </lineage>
</organism>
<evidence type="ECO:0000313" key="2">
    <source>
        <dbReference type="EMBL" id="GGA32278.1"/>
    </source>
</evidence>
<evidence type="ECO:0000256" key="1">
    <source>
        <dbReference type="PIRNR" id="PIRNR016897"/>
    </source>
</evidence>
<dbReference type="Pfam" id="PF04309">
    <property type="entry name" value="G3P_antiterm"/>
    <property type="match status" value="1"/>
</dbReference>
<sequence length="187" mass="20498">MPFEQQYILPAVKTAKEMEAVLAAPYTYLVLLGGRLARLRPLIELAERAGKQVLLHADLVDELKNDEHAAEYLCQAVRPAGLISTRSSVVQKAKQNKLIAVQRMFLIDSGALESNYALFEKNPPDFIEVLPGIVPSLIQEVKARTGIPIIAGGFIRTPADVEAALAAGAQAISTSRQELWRLQVQQN</sequence>
<comment type="function">
    <text evidence="1">Regulates expression of the glpD operon. In the presence of glycerol 3-phosphate (G3P) causes antitermination of transcription of glpD at the inverted repeat of the leader region to enhance its transcription. Binds and stabilizes glpD leader mRNA.</text>
</comment>
<reference evidence="3" key="1">
    <citation type="journal article" date="2019" name="Int. J. Syst. Evol. Microbiol.">
        <title>The Global Catalogue of Microorganisms (GCM) 10K type strain sequencing project: providing services to taxonomists for standard genome sequencing and annotation.</title>
        <authorList>
            <consortium name="The Broad Institute Genomics Platform"/>
            <consortium name="The Broad Institute Genome Sequencing Center for Infectious Disease"/>
            <person name="Wu L."/>
            <person name="Ma J."/>
        </authorList>
    </citation>
    <scope>NUCLEOTIDE SEQUENCE [LARGE SCALE GENOMIC DNA]</scope>
    <source>
        <strain evidence="3">CGMCC 1.15044</strain>
    </source>
</reference>